<dbReference type="Gene3D" id="1.20.920.10">
    <property type="entry name" value="Bromodomain-like"/>
    <property type="match status" value="1"/>
</dbReference>
<proteinExistence type="predicted"/>
<evidence type="ECO:0000256" key="1">
    <source>
        <dbReference type="ARBA" id="ARBA00023117"/>
    </source>
</evidence>
<sequence length="879" mass="99449">MNWAVGANCYLLRAVLTHGKNWDLVSESLRTSCKTFLKDENVQDLSKQFSRNPGDLTESQLLNISLDHYTTLRREQLHAARLEILRAMNYRKRCRTLGIPDKIGRCLNMEPLSPVSEENDRTVKKLPTTLQRSNTKIEKETIDQNGGIWIPVGTPFICGLFEERCDYIQESSLANFIRAQAIISQRLGFEGHDDEISSLDTTSSIQTHSEVTTSHNQEVKVEESPRASEQLNNLDSDSSKIRIQTSPSKCLEILDEPITPSSSALVSDSETLASPHFTQSLNSSPALSLAETQSPSFKAVNLNRKHNHTKRKISTPAPVYQNQVGEFTSALSPSISTNLNNDELTDTSQSSVCVARRWRRSLLSALSTVYSHRHAYVFMHPVTEDIAPGYSTVVYEPVDLTSLRRRMESSLSYLISSQQPSALNPSISSYRVIIEIARRFIRDLLLMFMNARMYNSQNHEVHRMAGEMYHDVISELQPLWSIMAEDIPGFPSLPFLNLTSPQTTRSLQQSIVVSTAPTTSPSHPASCVLKDEESNASKQSSSFFIKQNKRPAPENHKTDPIPELSPHYLETHSDDQLGGNTYRMDPLLELELAKVRLAQTEREIELERLRQKGIEHYNQVVVDKAMTYESTSASHAIDVRPGKDWVTMIFIVLDLPKKKIIRFDGNPMNYWSFIRNFEDCFDECIGFRSRLNYLIQYCDGEAKPTIVHCSLLEPEEGYRKALELLKEAFGQKHMVAHALIDKMLNIPAIKGTDPDNLRRLSREMHICELTLAQMNYVSNLNSTKTIKCMFLKLPLHSQREWVKVACRILKTGREPSFKDLCEFAKEQTDIANTRYGLIVTRGNNSDKRDGSSPSSPLPRKHRHSSGSDSAVGAITTRSK</sequence>
<feature type="compositionally biased region" description="Basic and acidic residues" evidence="2">
    <location>
        <begin position="217"/>
        <end position="226"/>
    </location>
</feature>
<dbReference type="STRING" id="31246.A0A183P950"/>
<dbReference type="PRINTS" id="PR00503">
    <property type="entry name" value="BROMODOMAIN"/>
</dbReference>
<feature type="region of interest" description="Disordered" evidence="2">
    <location>
        <begin position="515"/>
        <end position="576"/>
    </location>
</feature>
<evidence type="ECO:0000313" key="3">
    <source>
        <dbReference type="EMBL" id="VDP56335.1"/>
    </source>
</evidence>
<gene>
    <name evidence="3" type="ORF">SMTD_LOCUS10886</name>
</gene>
<dbReference type="Pfam" id="PF00439">
    <property type="entry name" value="Bromodomain"/>
    <property type="match status" value="1"/>
</dbReference>
<protein>
    <submittedName>
        <fullName evidence="3">Uncharacterized protein</fullName>
    </submittedName>
</protein>
<dbReference type="SMART" id="SM00297">
    <property type="entry name" value="BROMO"/>
    <property type="match status" value="1"/>
</dbReference>
<accession>A0A183P950</accession>
<dbReference type="PANTHER" id="PTHR47331">
    <property type="entry name" value="PHD-TYPE DOMAIN-CONTAINING PROTEIN"/>
    <property type="match status" value="1"/>
</dbReference>
<dbReference type="InterPro" id="IPR005312">
    <property type="entry name" value="DUF1759"/>
</dbReference>
<feature type="compositionally biased region" description="Polar residues" evidence="2">
    <location>
        <begin position="536"/>
        <end position="545"/>
    </location>
</feature>
<feature type="compositionally biased region" description="Polar residues" evidence="2">
    <location>
        <begin position="199"/>
        <end position="216"/>
    </location>
</feature>
<dbReference type="InterPro" id="IPR001487">
    <property type="entry name" value="Bromodomain"/>
</dbReference>
<name>A0A183P950_9TREM</name>
<dbReference type="EMBL" id="UZAL01030965">
    <property type="protein sequence ID" value="VDP56335.1"/>
    <property type="molecule type" value="Genomic_DNA"/>
</dbReference>
<feature type="compositionally biased region" description="Basic and acidic residues" evidence="2">
    <location>
        <begin position="551"/>
        <end position="560"/>
    </location>
</feature>
<feature type="region of interest" description="Disordered" evidence="2">
    <location>
        <begin position="840"/>
        <end position="879"/>
    </location>
</feature>
<dbReference type="AlphaFoldDB" id="A0A183P950"/>
<organism evidence="3 4">
    <name type="scientific">Schistosoma mattheei</name>
    <dbReference type="NCBI Taxonomy" id="31246"/>
    <lineage>
        <taxon>Eukaryota</taxon>
        <taxon>Metazoa</taxon>
        <taxon>Spiralia</taxon>
        <taxon>Lophotrochozoa</taxon>
        <taxon>Platyhelminthes</taxon>
        <taxon>Trematoda</taxon>
        <taxon>Digenea</taxon>
        <taxon>Strigeidida</taxon>
        <taxon>Schistosomatoidea</taxon>
        <taxon>Schistosomatidae</taxon>
        <taxon>Schistosoma</taxon>
    </lineage>
</organism>
<keyword evidence="4" id="KW-1185">Reference proteome</keyword>
<dbReference type="SUPFAM" id="SSF47370">
    <property type="entry name" value="Bromodomain"/>
    <property type="match status" value="1"/>
</dbReference>
<evidence type="ECO:0000313" key="4">
    <source>
        <dbReference type="Proteomes" id="UP000269396"/>
    </source>
</evidence>
<dbReference type="Proteomes" id="UP000269396">
    <property type="component" value="Unassembled WGS sequence"/>
</dbReference>
<dbReference type="Pfam" id="PF03564">
    <property type="entry name" value="DUF1759"/>
    <property type="match status" value="1"/>
</dbReference>
<feature type="compositionally biased region" description="Polar residues" evidence="2">
    <location>
        <begin position="227"/>
        <end position="237"/>
    </location>
</feature>
<evidence type="ECO:0000256" key="2">
    <source>
        <dbReference type="SAM" id="MobiDB-lite"/>
    </source>
</evidence>
<reference evidence="3 4" key="1">
    <citation type="submission" date="2018-11" db="EMBL/GenBank/DDBJ databases">
        <authorList>
            <consortium name="Pathogen Informatics"/>
        </authorList>
    </citation>
    <scope>NUCLEOTIDE SEQUENCE [LARGE SCALE GENOMIC DNA]</scope>
    <source>
        <strain>Denwood</strain>
        <strain evidence="4">Zambia</strain>
    </source>
</reference>
<dbReference type="PROSITE" id="PS50014">
    <property type="entry name" value="BROMODOMAIN_2"/>
    <property type="match status" value="1"/>
</dbReference>
<dbReference type="InterPro" id="IPR036427">
    <property type="entry name" value="Bromodomain-like_sf"/>
</dbReference>
<keyword evidence="1" id="KW-0103">Bromodomain</keyword>
<feature type="region of interest" description="Disordered" evidence="2">
    <location>
        <begin position="199"/>
        <end position="237"/>
    </location>
</feature>